<dbReference type="InterPro" id="IPR003439">
    <property type="entry name" value="ABC_transporter-like_ATP-bd"/>
</dbReference>
<dbReference type="Pfam" id="PF00005">
    <property type="entry name" value="ABC_tran"/>
    <property type="match status" value="2"/>
</dbReference>
<dbReference type="InterPro" id="IPR003593">
    <property type="entry name" value="AAA+_ATPase"/>
</dbReference>
<feature type="domain" description="ABC transmembrane type-1" evidence="13">
    <location>
        <begin position="276"/>
        <end position="534"/>
    </location>
</feature>
<dbReference type="GO" id="GO:0016020">
    <property type="term" value="C:membrane"/>
    <property type="evidence" value="ECO:0007669"/>
    <property type="project" value="UniProtKB-SubCell"/>
</dbReference>
<dbReference type="CDD" id="cd18580">
    <property type="entry name" value="ABC_6TM_ABCC_D2"/>
    <property type="match status" value="1"/>
</dbReference>
<dbReference type="SUPFAM" id="SSF90123">
    <property type="entry name" value="ABC transporter transmembrane region"/>
    <property type="match status" value="2"/>
</dbReference>
<evidence type="ECO:0000256" key="6">
    <source>
        <dbReference type="ARBA" id="ARBA00022741"/>
    </source>
</evidence>
<dbReference type="Gene3D" id="1.20.1560.10">
    <property type="entry name" value="ABC transporter type 1, transmembrane domain"/>
    <property type="match status" value="2"/>
</dbReference>
<keyword evidence="10 11" id="KW-0472">Membrane</keyword>
<dbReference type="Pfam" id="PF00664">
    <property type="entry name" value="ABC_membrane"/>
    <property type="match status" value="2"/>
</dbReference>
<dbReference type="FunFam" id="1.20.1560.10:FF:000002">
    <property type="entry name" value="ABC transporter C family member 5"/>
    <property type="match status" value="1"/>
</dbReference>
<feature type="transmembrane region" description="Helical" evidence="11">
    <location>
        <begin position="20"/>
        <end position="37"/>
    </location>
</feature>
<feature type="transmembrane region" description="Helical" evidence="11">
    <location>
        <begin position="478"/>
        <end position="502"/>
    </location>
</feature>
<evidence type="ECO:0000259" key="13">
    <source>
        <dbReference type="PROSITE" id="PS50929"/>
    </source>
</evidence>
<comment type="subcellular location">
    <subcellularLocation>
        <location evidence="1">Membrane</location>
        <topology evidence="1">Multi-pass membrane protein</topology>
    </subcellularLocation>
</comment>
<dbReference type="InterPro" id="IPR017871">
    <property type="entry name" value="ABC_transporter-like_CS"/>
</dbReference>
<sequence length="1436" mass="160890">MEYLFIPTLFLNPVTLEQGISATSHLVLLLLLLGYLVSKKKRLNNNNIITPTNHHNDLVTPFNLLTKTLVWVAILYFQQVYYSNDQLKLTMYLRVWWCLFFLMACSFLVIDIVFYKWNYYLFLPLHVWIPDAVSIGVGFYFCFIQMLFAIGNTKNKEENPFSLIREPLLLNSTSISMERGENSCPFSTANLFSILTFSWLNPLIALGSQKAIDLHDVPQLSSHDSVDGIFPIFRDKLIGYSYNNNTSSSGASGIGKISNLVLVKALLLSTWRNIQWTALLSFLYISASFVGPYLIDFFVQYLNGPQKFKSEGYVLVSAFILSKIVQSLSQRHSSFKLEQIRIRAQEALVATIYNKLLTLSSQSSFSEYLHDWWKVPLQIILALLILYKNLGFASLAALVTTVLVISANFPLGKLQKNLQGKLMESKDDRMKATSEILRNMKILKLQGWEMKFLSKIVALRENEEGWLRKYMYVRAVDTFIFFVSPTVVAAVTFAACIVMGIPLESGKILSAIATFGMLKEAIFDLPHLISMLAQAKVSLDRISSFLRLEDLQPDIIVKLPSTSKVAVEIDNGNFSWDLSSSNTPILKDVKFQVFRGMRVGVCGTVGSGKSSLLSCILGEMVKLSGDIKLCGTKAYVSQSPWIQSGKIEENILFGKVMDKERYERVIEACSLKRDLEMLPFGDQTIIGERGINLSGGQKQRIQIARALYQDADLYLLDDPFSALDAHTGMHLYKECLHRFLDLRTVIYTTNQVEFLPSADLILVLRDGRITQSGKYNEILTPGTDFMELVGAHKKALLSYRNSLAETGALASETVKKFDQEKGNAEEDKKQMCDNTSSIDEELLENQAQIVQDEEREKGRVGIKVYMNYITTAYKGTLVPVILLLQIVAQILQIGSDYWIARFTPVSRDVKSPVEASTIIFVYTGLALGSCIFVFGRAIAIGTVGYKTATILFKRMHMSIFRAPMSFFDATPSGRILNRASSDQSELDYDIPLAMGGLAMNAIRLIGVIVVMAHGGWQVVIIYVPVVVACISYQQYYVPAARELVRLTGVCNAPVKQHFTESIAGLTTIKSFDQESRFMDTNMKLIDSCSRPEFYSMGANEWLGFRLDVLSSLTFALTLVFLVSIPQGVIEPATAGLAVTYGLNLNTVQAFVIWLLGTLESDIIAYERILQYTSIPGEAPLVIDTHRPDPNWPSGGEVVIRNLQARYAPHLPLILRGVTCTFSGGMKIGIVGRTGSGKSTLIQTFFRIVEATAGQILIDDIDISVIGLHDLRSRLSIIPQEPTMFEGTMRSNLDPLEEYKDELIWEALDKCQLGDEVRRKKEKLDSLVTENGENWSTGQRQLVWLGRVLLKRSKILVLDEATSSVDTATDNLMQKTLRQHFSESTVITIAHRITSVLDSDKVLYLDNGQVVEYDSPNKLLENKSSSFAKLVAEQLQA</sequence>
<evidence type="ECO:0000256" key="8">
    <source>
        <dbReference type="ARBA" id="ARBA00022967"/>
    </source>
</evidence>
<evidence type="ECO:0000259" key="12">
    <source>
        <dbReference type="PROSITE" id="PS50893"/>
    </source>
</evidence>
<dbReference type="OrthoDB" id="6500128at2759"/>
<keyword evidence="5" id="KW-0677">Repeat</keyword>
<evidence type="ECO:0000256" key="9">
    <source>
        <dbReference type="ARBA" id="ARBA00022989"/>
    </source>
</evidence>
<dbReference type="EMBL" id="KZ305071">
    <property type="protein sequence ID" value="PIA30613.1"/>
    <property type="molecule type" value="Genomic_DNA"/>
</dbReference>
<evidence type="ECO:0000256" key="2">
    <source>
        <dbReference type="ARBA" id="ARBA00009726"/>
    </source>
</evidence>
<evidence type="ECO:0000256" key="7">
    <source>
        <dbReference type="ARBA" id="ARBA00022840"/>
    </source>
</evidence>
<dbReference type="GO" id="GO:0016887">
    <property type="term" value="F:ATP hydrolysis activity"/>
    <property type="evidence" value="ECO:0007669"/>
    <property type="project" value="InterPro"/>
</dbReference>
<keyword evidence="15" id="KW-1185">Reference proteome</keyword>
<dbReference type="InParanoid" id="A0A2G5CH82"/>
<feature type="domain" description="ABC transporter" evidence="12">
    <location>
        <begin position="567"/>
        <end position="791"/>
    </location>
</feature>
<gene>
    <name evidence="14" type="ORF">AQUCO_05400004v1</name>
</gene>
<dbReference type="FunFam" id="3.40.50.300:FF:000169">
    <property type="entry name" value="ABC transporter C family member 3"/>
    <property type="match status" value="1"/>
</dbReference>
<evidence type="ECO:0000313" key="15">
    <source>
        <dbReference type="Proteomes" id="UP000230069"/>
    </source>
</evidence>
<dbReference type="Gene3D" id="3.40.50.300">
    <property type="entry name" value="P-loop containing nucleotide triphosphate hydrolases"/>
    <property type="match status" value="2"/>
</dbReference>
<name>A0A2G5CH82_AQUCA</name>
<evidence type="ECO:0000256" key="5">
    <source>
        <dbReference type="ARBA" id="ARBA00022737"/>
    </source>
</evidence>
<evidence type="ECO:0000313" key="14">
    <source>
        <dbReference type="EMBL" id="PIA30613.1"/>
    </source>
</evidence>
<evidence type="ECO:0000256" key="11">
    <source>
        <dbReference type="SAM" id="Phobius"/>
    </source>
</evidence>
<dbReference type="SMART" id="SM00382">
    <property type="entry name" value="AAA"/>
    <property type="match status" value="2"/>
</dbReference>
<dbReference type="PROSITE" id="PS50929">
    <property type="entry name" value="ABC_TM1F"/>
    <property type="match status" value="2"/>
</dbReference>
<dbReference type="GO" id="GO:0140359">
    <property type="term" value="F:ABC-type transporter activity"/>
    <property type="evidence" value="ECO:0007669"/>
    <property type="project" value="InterPro"/>
</dbReference>
<evidence type="ECO:0000256" key="1">
    <source>
        <dbReference type="ARBA" id="ARBA00004141"/>
    </source>
</evidence>
<dbReference type="SUPFAM" id="SSF52540">
    <property type="entry name" value="P-loop containing nucleoside triphosphate hydrolases"/>
    <property type="match status" value="2"/>
</dbReference>
<dbReference type="FunFam" id="3.40.50.300:FF:000508">
    <property type="entry name" value="ABC transporter C family member 5"/>
    <property type="match status" value="1"/>
</dbReference>
<dbReference type="InterPro" id="IPR011527">
    <property type="entry name" value="ABC1_TM_dom"/>
</dbReference>
<dbReference type="PANTHER" id="PTHR24223:SF181">
    <property type="entry name" value="ABC TRANSPORTER C FAMILY MEMBER 3"/>
    <property type="match status" value="1"/>
</dbReference>
<organism evidence="14 15">
    <name type="scientific">Aquilegia coerulea</name>
    <name type="common">Rocky mountain columbine</name>
    <dbReference type="NCBI Taxonomy" id="218851"/>
    <lineage>
        <taxon>Eukaryota</taxon>
        <taxon>Viridiplantae</taxon>
        <taxon>Streptophyta</taxon>
        <taxon>Embryophyta</taxon>
        <taxon>Tracheophyta</taxon>
        <taxon>Spermatophyta</taxon>
        <taxon>Magnoliopsida</taxon>
        <taxon>Ranunculales</taxon>
        <taxon>Ranunculaceae</taxon>
        <taxon>Thalictroideae</taxon>
        <taxon>Aquilegia</taxon>
    </lineage>
</organism>
<feature type="domain" description="ABC transmembrane type-1" evidence="13">
    <location>
        <begin position="880"/>
        <end position="1160"/>
    </location>
</feature>
<evidence type="ECO:0000256" key="10">
    <source>
        <dbReference type="ARBA" id="ARBA00023136"/>
    </source>
</evidence>
<dbReference type="InterPro" id="IPR050173">
    <property type="entry name" value="ABC_transporter_C-like"/>
</dbReference>
<dbReference type="GO" id="GO:0005524">
    <property type="term" value="F:ATP binding"/>
    <property type="evidence" value="ECO:0007669"/>
    <property type="project" value="UniProtKB-KW"/>
</dbReference>
<keyword evidence="4 11" id="KW-0812">Transmembrane</keyword>
<accession>A0A2G5CH82</accession>
<protein>
    <submittedName>
        <fullName evidence="14">Uncharacterized protein</fullName>
    </submittedName>
</protein>
<dbReference type="InterPro" id="IPR044726">
    <property type="entry name" value="ABCC_6TM_D2"/>
</dbReference>
<dbReference type="PROSITE" id="PS00211">
    <property type="entry name" value="ABC_TRANSPORTER_1"/>
    <property type="match status" value="1"/>
</dbReference>
<dbReference type="CDD" id="cd03250">
    <property type="entry name" value="ABCC_MRP_domain1"/>
    <property type="match status" value="1"/>
</dbReference>
<keyword evidence="7" id="KW-0067">ATP-binding</keyword>
<feature type="transmembrane region" description="Helical" evidence="11">
    <location>
        <begin position="127"/>
        <end position="150"/>
    </location>
</feature>
<dbReference type="CDD" id="cd03244">
    <property type="entry name" value="ABCC_MRP_domain2"/>
    <property type="match status" value="1"/>
</dbReference>
<dbReference type="Proteomes" id="UP000230069">
    <property type="component" value="Unassembled WGS sequence"/>
</dbReference>
<dbReference type="InterPro" id="IPR036640">
    <property type="entry name" value="ABC1_TM_sf"/>
</dbReference>
<keyword evidence="8" id="KW-1278">Translocase</keyword>
<dbReference type="InterPro" id="IPR044746">
    <property type="entry name" value="ABCC_6TM_D1"/>
</dbReference>
<feature type="domain" description="ABC transporter" evidence="12">
    <location>
        <begin position="1199"/>
        <end position="1431"/>
    </location>
</feature>
<feature type="transmembrane region" description="Helical" evidence="11">
    <location>
        <begin position="1004"/>
        <end position="1025"/>
    </location>
</feature>
<keyword evidence="3" id="KW-0813">Transport</keyword>
<dbReference type="PANTHER" id="PTHR24223">
    <property type="entry name" value="ATP-BINDING CASSETTE SUB-FAMILY C"/>
    <property type="match status" value="1"/>
</dbReference>
<keyword evidence="9 11" id="KW-1133">Transmembrane helix</keyword>
<reference evidence="14 15" key="1">
    <citation type="submission" date="2017-09" db="EMBL/GenBank/DDBJ databases">
        <title>WGS assembly of Aquilegia coerulea Goldsmith.</title>
        <authorList>
            <person name="Hodges S."/>
            <person name="Kramer E."/>
            <person name="Nordborg M."/>
            <person name="Tomkins J."/>
            <person name="Borevitz J."/>
            <person name="Derieg N."/>
            <person name="Yan J."/>
            <person name="Mihaltcheva S."/>
            <person name="Hayes R.D."/>
            <person name="Rokhsar D."/>
        </authorList>
    </citation>
    <scope>NUCLEOTIDE SEQUENCE [LARGE SCALE GENOMIC DNA]</scope>
    <source>
        <strain evidence="15">cv. Goldsmith</strain>
    </source>
</reference>
<feature type="transmembrane region" description="Helical" evidence="11">
    <location>
        <begin position="95"/>
        <end position="115"/>
    </location>
</feature>
<keyword evidence="6" id="KW-0547">Nucleotide-binding</keyword>
<dbReference type="CDD" id="cd18579">
    <property type="entry name" value="ABC_6TM_ABCC_D1"/>
    <property type="match status" value="1"/>
</dbReference>
<dbReference type="FunFam" id="1.20.1560.10:FF:000003">
    <property type="entry name" value="ABC transporter C family member 10"/>
    <property type="match status" value="1"/>
</dbReference>
<evidence type="ECO:0000256" key="3">
    <source>
        <dbReference type="ARBA" id="ARBA00022448"/>
    </source>
</evidence>
<feature type="transmembrane region" description="Helical" evidence="11">
    <location>
        <begin position="276"/>
        <end position="295"/>
    </location>
</feature>
<proteinExistence type="inferred from homology"/>
<comment type="similarity">
    <text evidence="2">Belongs to the ABC transporter superfamily. ABCC family. Conjugate transporter (TC 3.A.1.208) subfamily.</text>
</comment>
<feature type="transmembrane region" description="Helical" evidence="11">
    <location>
        <begin position="919"/>
        <end position="945"/>
    </location>
</feature>
<feature type="transmembrane region" description="Helical" evidence="11">
    <location>
        <begin position="379"/>
        <end position="405"/>
    </location>
</feature>
<evidence type="ECO:0000256" key="4">
    <source>
        <dbReference type="ARBA" id="ARBA00022692"/>
    </source>
</evidence>
<dbReference type="InterPro" id="IPR027417">
    <property type="entry name" value="P-loop_NTPase"/>
</dbReference>
<dbReference type="PROSITE" id="PS50893">
    <property type="entry name" value="ABC_TRANSPORTER_2"/>
    <property type="match status" value="2"/>
</dbReference>
<dbReference type="STRING" id="218851.A0A2G5CH82"/>